<dbReference type="AlphaFoldDB" id="A0A2G9R429"/>
<name>A0A2G9R429_AQUCT</name>
<sequence>WSPPHTSVSISGALLTSVSLSVEPSLHQCPHQWSPPCISVPISGALLASVSPSVELLLTSVPPSAEPSSHLVSPSVELLLISVSPSVEPSLHQCLYQWSPPYICVPISGALLTSVSPSVEPSLHLCPHQWSPVYISVPISGVPPHICVPIVEPSFMRLSPSAAATQFPALSCVQWRGEGPLCCATIRLQSTRELSTCTLKREAVWLPLKFSTKHMGISPRGGHLFVARRPLLPKTFPIFPGQRQNPRNLIGMSSDWDKGPKIGIVPGNIGTVGKYGFGARWIAEETRLGGSRGSRQAKEIY</sequence>
<evidence type="ECO:0000313" key="3">
    <source>
        <dbReference type="Proteomes" id="UP000228934"/>
    </source>
</evidence>
<feature type="signal peptide" evidence="1">
    <location>
        <begin position="1"/>
        <end position="21"/>
    </location>
</feature>
<feature type="non-terminal residue" evidence="2">
    <location>
        <position position="1"/>
    </location>
</feature>
<evidence type="ECO:0000256" key="1">
    <source>
        <dbReference type="SAM" id="SignalP"/>
    </source>
</evidence>
<dbReference type="Proteomes" id="UP000228934">
    <property type="component" value="Unassembled WGS sequence"/>
</dbReference>
<accession>A0A2G9R429</accession>
<proteinExistence type="predicted"/>
<feature type="chain" id="PRO_5013701610" evidence="1">
    <location>
        <begin position="22"/>
        <end position="301"/>
    </location>
</feature>
<dbReference type="EMBL" id="KV976931">
    <property type="protein sequence ID" value="PIO22640.1"/>
    <property type="molecule type" value="Genomic_DNA"/>
</dbReference>
<protein>
    <submittedName>
        <fullName evidence="2">Uncharacterized protein</fullName>
    </submittedName>
</protein>
<evidence type="ECO:0000313" key="2">
    <source>
        <dbReference type="EMBL" id="PIO22640.1"/>
    </source>
</evidence>
<keyword evidence="3" id="KW-1185">Reference proteome</keyword>
<gene>
    <name evidence="2" type="ORF">AB205_0212480</name>
</gene>
<keyword evidence="1" id="KW-0732">Signal</keyword>
<reference evidence="3" key="1">
    <citation type="journal article" date="2017" name="Nat. Commun.">
        <title>The North American bullfrog draft genome provides insight into hormonal regulation of long noncoding RNA.</title>
        <authorList>
            <person name="Hammond S.A."/>
            <person name="Warren R.L."/>
            <person name="Vandervalk B.P."/>
            <person name="Kucuk E."/>
            <person name="Khan H."/>
            <person name="Gibb E.A."/>
            <person name="Pandoh P."/>
            <person name="Kirk H."/>
            <person name="Zhao Y."/>
            <person name="Jones M."/>
            <person name="Mungall A.J."/>
            <person name="Coope R."/>
            <person name="Pleasance S."/>
            <person name="Moore R.A."/>
            <person name="Holt R.A."/>
            <person name="Round J.M."/>
            <person name="Ohora S."/>
            <person name="Walle B.V."/>
            <person name="Veldhoen N."/>
            <person name="Helbing C.C."/>
            <person name="Birol I."/>
        </authorList>
    </citation>
    <scope>NUCLEOTIDE SEQUENCE [LARGE SCALE GENOMIC DNA]</scope>
</reference>
<organism evidence="2 3">
    <name type="scientific">Aquarana catesbeiana</name>
    <name type="common">American bullfrog</name>
    <name type="synonym">Rana catesbeiana</name>
    <dbReference type="NCBI Taxonomy" id="8400"/>
    <lineage>
        <taxon>Eukaryota</taxon>
        <taxon>Metazoa</taxon>
        <taxon>Chordata</taxon>
        <taxon>Craniata</taxon>
        <taxon>Vertebrata</taxon>
        <taxon>Euteleostomi</taxon>
        <taxon>Amphibia</taxon>
        <taxon>Batrachia</taxon>
        <taxon>Anura</taxon>
        <taxon>Neobatrachia</taxon>
        <taxon>Ranoidea</taxon>
        <taxon>Ranidae</taxon>
        <taxon>Aquarana</taxon>
    </lineage>
</organism>